<keyword evidence="3" id="KW-1185">Reference proteome</keyword>
<dbReference type="InterPro" id="IPR036291">
    <property type="entry name" value="NAD(P)-bd_dom_sf"/>
</dbReference>
<sequence>MVRMNNVYGPRQACTKLIPKFITLAIEGKPYPLMGDGKHSRSWMFVDDCAEAIRRVTEQGLVGEIYNIGVDFEKTNYDVTLQIHSLVNQALRRPKTTPKFAVTCDRPYNDRRYCIDFSKINKSLDWRCVTPFDVGLMKTIEYYLKLEKSSWPEGKRDQRIQG</sequence>
<reference evidence="2 3" key="1">
    <citation type="submission" date="2024-08" db="EMBL/GenBank/DDBJ databases">
        <title>Gnathostoma spinigerum genome.</title>
        <authorList>
            <person name="Gonzalez-Bertolin B."/>
            <person name="Monzon S."/>
            <person name="Zaballos A."/>
            <person name="Jimenez P."/>
            <person name="Dekumyoy P."/>
            <person name="Varona S."/>
            <person name="Cuesta I."/>
            <person name="Sumanam S."/>
            <person name="Adisakwattana P."/>
            <person name="Gasser R.B."/>
            <person name="Hernandez-Gonzalez A."/>
            <person name="Young N.D."/>
            <person name="Perteguer M.J."/>
        </authorList>
    </citation>
    <scope>NUCLEOTIDE SEQUENCE [LARGE SCALE GENOMIC DNA]</scope>
    <source>
        <strain evidence="2">AL3</strain>
        <tissue evidence="2">Liver</tissue>
    </source>
</reference>
<evidence type="ECO:0000313" key="2">
    <source>
        <dbReference type="EMBL" id="MFH4977626.1"/>
    </source>
</evidence>
<accession>A0ABD6EEI1</accession>
<organism evidence="2 3">
    <name type="scientific">Gnathostoma spinigerum</name>
    <dbReference type="NCBI Taxonomy" id="75299"/>
    <lineage>
        <taxon>Eukaryota</taxon>
        <taxon>Metazoa</taxon>
        <taxon>Ecdysozoa</taxon>
        <taxon>Nematoda</taxon>
        <taxon>Chromadorea</taxon>
        <taxon>Rhabditida</taxon>
        <taxon>Spirurina</taxon>
        <taxon>Gnathostomatomorpha</taxon>
        <taxon>Gnathostomatoidea</taxon>
        <taxon>Gnathostomatidae</taxon>
        <taxon>Gnathostoma</taxon>
    </lineage>
</organism>
<evidence type="ECO:0000259" key="1">
    <source>
        <dbReference type="Pfam" id="PF16363"/>
    </source>
</evidence>
<dbReference type="Proteomes" id="UP001608902">
    <property type="component" value="Unassembled WGS sequence"/>
</dbReference>
<dbReference type="EMBL" id="JBGFUD010002459">
    <property type="protein sequence ID" value="MFH4977626.1"/>
    <property type="molecule type" value="Genomic_DNA"/>
</dbReference>
<evidence type="ECO:0000313" key="3">
    <source>
        <dbReference type="Proteomes" id="UP001608902"/>
    </source>
</evidence>
<dbReference type="Gene3D" id="3.90.25.10">
    <property type="entry name" value="UDP-galactose 4-epimerase, domain 1"/>
    <property type="match status" value="1"/>
</dbReference>
<comment type="caution">
    <text evidence="2">The sequence shown here is derived from an EMBL/GenBank/DDBJ whole genome shotgun (WGS) entry which is preliminary data.</text>
</comment>
<name>A0ABD6EEI1_9BILA</name>
<dbReference type="InterPro" id="IPR016040">
    <property type="entry name" value="NAD(P)-bd_dom"/>
</dbReference>
<dbReference type="PANTHER" id="PTHR43000">
    <property type="entry name" value="DTDP-D-GLUCOSE 4,6-DEHYDRATASE-RELATED"/>
    <property type="match status" value="1"/>
</dbReference>
<gene>
    <name evidence="2" type="ORF">AB6A40_004335</name>
</gene>
<dbReference type="AlphaFoldDB" id="A0ABD6EEI1"/>
<dbReference type="Gene3D" id="3.40.50.720">
    <property type="entry name" value="NAD(P)-binding Rossmann-like Domain"/>
    <property type="match status" value="1"/>
</dbReference>
<protein>
    <recommendedName>
        <fullName evidence="1">NAD(P)-binding domain-containing protein</fullName>
    </recommendedName>
</protein>
<dbReference type="Pfam" id="PF16363">
    <property type="entry name" value="GDP_Man_Dehyd"/>
    <property type="match status" value="1"/>
</dbReference>
<feature type="domain" description="NAD(P)-binding" evidence="1">
    <location>
        <begin position="3"/>
        <end position="137"/>
    </location>
</feature>
<dbReference type="GO" id="GO:0003824">
    <property type="term" value="F:catalytic activity"/>
    <property type="evidence" value="ECO:0007669"/>
    <property type="project" value="UniProtKB-ARBA"/>
</dbReference>
<dbReference type="SUPFAM" id="SSF51735">
    <property type="entry name" value="NAD(P)-binding Rossmann-fold domains"/>
    <property type="match status" value="1"/>
</dbReference>
<proteinExistence type="predicted"/>